<dbReference type="Proteomes" id="UP001500185">
    <property type="component" value="Unassembled WGS sequence"/>
</dbReference>
<evidence type="ECO:0000313" key="4">
    <source>
        <dbReference type="Proteomes" id="UP001500185"/>
    </source>
</evidence>
<dbReference type="EMBL" id="BAAAGG010000005">
    <property type="protein sequence ID" value="GAA0759756.1"/>
    <property type="molecule type" value="Genomic_DNA"/>
</dbReference>
<dbReference type="InterPro" id="IPR006016">
    <property type="entry name" value="UspA"/>
</dbReference>
<dbReference type="PANTHER" id="PTHR46268:SF6">
    <property type="entry name" value="UNIVERSAL STRESS PROTEIN UP12"/>
    <property type="match status" value="1"/>
</dbReference>
<organism evidence="3 4">
    <name type="scientific">Psychroflexus lacisalsi</name>
    <dbReference type="NCBI Taxonomy" id="503928"/>
    <lineage>
        <taxon>Bacteria</taxon>
        <taxon>Pseudomonadati</taxon>
        <taxon>Bacteroidota</taxon>
        <taxon>Flavobacteriia</taxon>
        <taxon>Flavobacteriales</taxon>
        <taxon>Flavobacteriaceae</taxon>
        <taxon>Psychroflexus</taxon>
    </lineage>
</organism>
<proteinExistence type="inferred from homology"/>
<dbReference type="PANTHER" id="PTHR46268">
    <property type="entry name" value="STRESS RESPONSE PROTEIN NHAX"/>
    <property type="match status" value="1"/>
</dbReference>
<comment type="caution">
    <text evidence="3">The sequence shown here is derived from an EMBL/GenBank/DDBJ whole genome shotgun (WGS) entry which is preliminary data.</text>
</comment>
<evidence type="ECO:0000313" key="3">
    <source>
        <dbReference type="EMBL" id="GAA0759756.1"/>
    </source>
</evidence>
<dbReference type="CDD" id="cd00293">
    <property type="entry name" value="USP-like"/>
    <property type="match status" value="1"/>
</dbReference>
<evidence type="ECO:0000256" key="1">
    <source>
        <dbReference type="ARBA" id="ARBA00008791"/>
    </source>
</evidence>
<protein>
    <recommendedName>
        <fullName evidence="2">UspA domain-containing protein</fullName>
    </recommendedName>
</protein>
<sequence length="281" mass="32058">MKQILLPTDFSDNSWNAISYAVHLFKGDECTFHVFNAYTPTIYKVDYALEYPSEYGYIDKAEDESKEELDKLLAKISKVKTKSSKHTFKTYARFESISSLISEFLKSLEIDLIVMGTQGATGAKEVLFGSTTVHVLKSVKCPVLAIPSNFSYENPHEILFPTDLNVSFNSSQLSILKEIVTHHHARLNAMHVSSGYELSNSQKQNQQLLEDIFKHSAYLFHNIKTMSVTEAINEFQIKNKTNLLVMINNKHSFFQNIFFKNTITQIGFHLKIPFLVIPTLT</sequence>
<gene>
    <name evidence="3" type="ORF">GCM10009433_18260</name>
</gene>
<comment type="similarity">
    <text evidence="1">Belongs to the universal stress protein A family.</text>
</comment>
<accession>A0ABN1KA17</accession>
<evidence type="ECO:0000259" key="2">
    <source>
        <dbReference type="Pfam" id="PF00582"/>
    </source>
</evidence>
<name>A0ABN1KA17_9FLAO</name>
<keyword evidence="4" id="KW-1185">Reference proteome</keyword>
<dbReference type="Pfam" id="PF00582">
    <property type="entry name" value="Usp"/>
    <property type="match status" value="1"/>
</dbReference>
<dbReference type="Gene3D" id="3.40.50.620">
    <property type="entry name" value="HUPs"/>
    <property type="match status" value="2"/>
</dbReference>
<dbReference type="RefSeq" id="WP_224454338.1">
    <property type="nucleotide sequence ID" value="NZ_BAAAGG010000005.1"/>
</dbReference>
<reference evidence="3 4" key="1">
    <citation type="journal article" date="2019" name="Int. J. Syst. Evol. Microbiol.">
        <title>The Global Catalogue of Microorganisms (GCM) 10K type strain sequencing project: providing services to taxonomists for standard genome sequencing and annotation.</title>
        <authorList>
            <consortium name="The Broad Institute Genomics Platform"/>
            <consortium name="The Broad Institute Genome Sequencing Center for Infectious Disease"/>
            <person name="Wu L."/>
            <person name="Ma J."/>
        </authorList>
    </citation>
    <scope>NUCLEOTIDE SEQUENCE [LARGE SCALE GENOMIC DNA]</scope>
    <source>
        <strain evidence="3 4">JCM 16231</strain>
    </source>
</reference>
<dbReference type="InterPro" id="IPR014729">
    <property type="entry name" value="Rossmann-like_a/b/a_fold"/>
</dbReference>
<dbReference type="SUPFAM" id="SSF52402">
    <property type="entry name" value="Adenine nucleotide alpha hydrolases-like"/>
    <property type="match status" value="2"/>
</dbReference>
<feature type="domain" description="UspA" evidence="2">
    <location>
        <begin position="1"/>
        <end position="147"/>
    </location>
</feature>
<dbReference type="PRINTS" id="PR01438">
    <property type="entry name" value="UNVRSLSTRESS"/>
</dbReference>
<dbReference type="InterPro" id="IPR006015">
    <property type="entry name" value="Universal_stress_UspA"/>
</dbReference>